<reference evidence="2" key="1">
    <citation type="submission" date="2022-11" db="UniProtKB">
        <authorList>
            <consortium name="WormBaseParasite"/>
        </authorList>
    </citation>
    <scope>IDENTIFICATION</scope>
</reference>
<organism evidence="1 2">
    <name type="scientific">Panagrolaimus sp. ES5</name>
    <dbReference type="NCBI Taxonomy" id="591445"/>
    <lineage>
        <taxon>Eukaryota</taxon>
        <taxon>Metazoa</taxon>
        <taxon>Ecdysozoa</taxon>
        <taxon>Nematoda</taxon>
        <taxon>Chromadorea</taxon>
        <taxon>Rhabditida</taxon>
        <taxon>Tylenchina</taxon>
        <taxon>Panagrolaimomorpha</taxon>
        <taxon>Panagrolaimoidea</taxon>
        <taxon>Panagrolaimidae</taxon>
        <taxon>Panagrolaimus</taxon>
    </lineage>
</organism>
<dbReference type="WBParaSite" id="ES5_v2.g20586.t1">
    <property type="protein sequence ID" value="ES5_v2.g20586.t1"/>
    <property type="gene ID" value="ES5_v2.g20586"/>
</dbReference>
<evidence type="ECO:0000313" key="1">
    <source>
        <dbReference type="Proteomes" id="UP000887579"/>
    </source>
</evidence>
<proteinExistence type="predicted"/>
<evidence type="ECO:0000313" key="2">
    <source>
        <dbReference type="WBParaSite" id="ES5_v2.g20586.t1"/>
    </source>
</evidence>
<name>A0AC34FTC3_9BILA</name>
<sequence>MATKDNWLPPEECHIFGGNSDSNGKYSNLNLNQNCFLGSNYSTTGGRYLRNNVENHYENDSYDLKKKKDFKEIKSEKTLSLNWSEYSESTNFKKQNFKNAGDSNASSSTLSLHIAFYENSIDSVAEMTDENEGNEKKGQIMGLTKKWKNAIFGNTSSVLQDSFEFPRQQKDGPSTPEIAQFKASQKLLNPNLERLKNDYSNDKLFALVFKGGEKYGLNVSPLPDVITVPRTKGRHLMLYTTTADTNIKRVYKDDLSHWKGNPHLRNFLITIDGDNVTAVMSSSANIPTQAQCYSATHFDYLLAGNKVTKKVFSATTPSSKMPLPGTLIAIYFDIEKDLVPINTFSPQTVSPSARKRSNVELKNEKSDDPQIKKAKKEIQSTPKRSISNIPLFGINLNEVIDSASSPGSSKSPTVVAQVESNNKLFDMSIKLKDVEKELHERQEKAKKTEEKLKEYHSDVYNLKKQMERLKVSSAKKEEELELELANSTTKYDKTNADYCLQLQHLKDQCKIDSEKIKHLEAEIATLKKLIEEHNAKTTVVELKKNGRYKPEVRLAMSELETIGIRDHAVGPVIQIVSNMLGFTPNAVPSARTVANNSFLTKYLNIEQLREMFDYVKSRGIPTTLCTDESIRNSEILHNFIMDIVDETDQRRSYVLGTLKGLDKSTNTILELLNKVVKMLDSDEDCSHWEKLMMNLGNMMSDQASTNTKLAKELPKLKEIIAKNGDNWDQLTVEQQQELTTVRSFACQLHLLQNMTPVVINSLLDHEKAYRNDEELKQPLIFVLLQEIARFLGNRASSKYDVAKSWKAFCDQHNIIFANVPDFKGHRFNILFAIAAAVFYLLDDIIKFYDDHKTQMHDAKIDIGAALKDPLVLSQLHLLAAINAYVTGPMTRLTENSPTINSLTEHAKSLIKFLERVSEDPLQMIYGYAPFDEFEEAEEVTARSKAHIEHLDYVSPIDPEIIADATEFVCEDLLEYCKKKFAPFLEGGEHYSSTADLRSVPRSNRRCEMIFGFLGSDCSVAPRKRIARRDIKVQAKVNKVFEWLKAKSPEERERILKEAIEAASTLRVSAAEDEKVYKDAVWKKLLQKKEEDDRKAAIKSRKAQEAFNKVQQNGGIWRDVEQMNAVLAPLKATKKRMAVEDQIRCHKLYLQNHPTNYPLFIFSANNVKKDTATLIRNLTSLIITEQALAENVNDDDNDED</sequence>
<accession>A0AC34FTC3</accession>
<protein>
    <submittedName>
        <fullName evidence="2">Uncharacterized protein</fullName>
    </submittedName>
</protein>
<dbReference type="Proteomes" id="UP000887579">
    <property type="component" value="Unplaced"/>
</dbReference>